<dbReference type="EMBL" id="RBRY01000041">
    <property type="protein sequence ID" value="RMR60650.1"/>
    <property type="molecule type" value="Genomic_DNA"/>
</dbReference>
<reference evidence="1 4" key="2">
    <citation type="submission" date="2020-05" db="EMBL/GenBank/DDBJ databases">
        <title>Genetic diversity of Pseudomonas cichorii.</title>
        <authorList>
            <person name="Tani S."/>
            <person name="Yagi H."/>
            <person name="Hashimoto S."/>
            <person name="Iiyama K."/>
            <person name="Furuya N."/>
        </authorList>
    </citation>
    <scope>NUCLEOTIDE SEQUENCE [LARGE SCALE GENOMIC DNA]</scope>
    <source>
        <strain evidence="1 4">LMG 2162</strain>
    </source>
</reference>
<dbReference type="RefSeq" id="WP_025259541.1">
    <property type="nucleotide sequence ID" value="NZ_BLWA01000001.1"/>
</dbReference>
<evidence type="ECO:0000313" key="2">
    <source>
        <dbReference type="EMBL" id="RMR60650.1"/>
    </source>
</evidence>
<dbReference type="Proteomes" id="UP000278332">
    <property type="component" value="Unassembled WGS sequence"/>
</dbReference>
<protein>
    <submittedName>
        <fullName evidence="1 2">Fe-S oxidoreductase</fullName>
    </submittedName>
</protein>
<reference evidence="2 3" key="1">
    <citation type="submission" date="2018-08" db="EMBL/GenBank/DDBJ databases">
        <title>Recombination of ecologically and evolutionarily significant loci maintains genetic cohesion in the Pseudomonas syringae species complex.</title>
        <authorList>
            <person name="Dillon M."/>
            <person name="Thakur S."/>
            <person name="Almeida R.N.D."/>
            <person name="Weir B.S."/>
            <person name="Guttman D.S."/>
        </authorList>
    </citation>
    <scope>NUCLEOTIDE SEQUENCE [LARGE SCALE GENOMIC DNA]</scope>
    <source>
        <strain evidence="2 3">ICMP 6917</strain>
    </source>
</reference>
<evidence type="ECO:0000313" key="3">
    <source>
        <dbReference type="Proteomes" id="UP000278332"/>
    </source>
</evidence>
<evidence type="ECO:0000313" key="4">
    <source>
        <dbReference type="Proteomes" id="UP000614982"/>
    </source>
</evidence>
<name>A0A3M4W9H7_PSECI</name>
<dbReference type="GeneID" id="93658610"/>
<proteinExistence type="predicted"/>
<dbReference type="InterPro" id="IPR005358">
    <property type="entry name" value="Puta_zinc/iron-chelating_dom"/>
</dbReference>
<keyword evidence="4" id="KW-1185">Reference proteome</keyword>
<organism evidence="2 3">
    <name type="scientific">Pseudomonas cichorii</name>
    <dbReference type="NCBI Taxonomy" id="36746"/>
    <lineage>
        <taxon>Bacteria</taxon>
        <taxon>Pseudomonadati</taxon>
        <taxon>Pseudomonadota</taxon>
        <taxon>Gammaproteobacteria</taxon>
        <taxon>Pseudomonadales</taxon>
        <taxon>Pseudomonadaceae</taxon>
        <taxon>Pseudomonas</taxon>
    </lineage>
</organism>
<accession>A0A3M4W9H7</accession>
<dbReference type="AlphaFoldDB" id="A0A3M4W9H7"/>
<dbReference type="EMBL" id="BLWA01000001">
    <property type="protein sequence ID" value="GFM90662.1"/>
    <property type="molecule type" value="Genomic_DNA"/>
</dbReference>
<gene>
    <name evidence="2" type="ORF">ALP84_02625</name>
    <name evidence="1" type="ORF">PSCICP_06340</name>
</gene>
<evidence type="ECO:0000313" key="1">
    <source>
        <dbReference type="EMBL" id="GFM90662.1"/>
    </source>
</evidence>
<dbReference type="OrthoDB" id="7500397at2"/>
<comment type="caution">
    <text evidence="2">The sequence shown here is derived from an EMBL/GenBank/DDBJ whole genome shotgun (WGS) entry which is preliminary data.</text>
</comment>
<dbReference type="Proteomes" id="UP000614982">
    <property type="component" value="Unassembled WGS sequence"/>
</dbReference>
<sequence length="248" mass="27540">MQNTVIRYNCVGCGICCKGRLIPLTLTEAEQWLARGHDVAVVLEAFNELTWPADSRQYAHGAGRSVAVNSDDSSIRVIAVFVANALDQCPNLRADNLCGIYEERPLVCRIYPMEINPFIEMSSDNKICPPESWGSGDILCTDGVANPELQALVNRSRQADVEDAATKIAVCAQLGIKVASWKENAFAVYFPERLKLIDAIRDSKEAAVDDWTEGWKVRVDDSELRERLTAHRVPLASSDAADYIFHRL</sequence>
<dbReference type="Pfam" id="PF03692">
    <property type="entry name" value="CxxCxxCC"/>
    <property type="match status" value="1"/>
</dbReference>